<evidence type="ECO:0000313" key="7">
    <source>
        <dbReference type="Proteomes" id="UP000028302"/>
    </source>
</evidence>
<keyword evidence="7" id="KW-1185">Reference proteome</keyword>
<evidence type="ECO:0000259" key="5">
    <source>
        <dbReference type="Pfam" id="PF13407"/>
    </source>
</evidence>
<dbReference type="eggNOG" id="COG1879">
    <property type="taxonomic scope" value="Bacteria"/>
</dbReference>
<evidence type="ECO:0000313" key="6">
    <source>
        <dbReference type="EMBL" id="KEZ76482.1"/>
    </source>
</evidence>
<name>A0A084IIE8_SALHC</name>
<evidence type="ECO:0000256" key="1">
    <source>
        <dbReference type="ARBA" id="ARBA00004196"/>
    </source>
</evidence>
<dbReference type="PANTHER" id="PTHR46847">
    <property type="entry name" value="D-ALLOSE-BINDING PERIPLASMIC PROTEIN-RELATED"/>
    <property type="match status" value="1"/>
</dbReference>
<feature type="signal peptide" evidence="4">
    <location>
        <begin position="1"/>
        <end position="27"/>
    </location>
</feature>
<dbReference type="STRING" id="1304275.C41B8_14600"/>
<dbReference type="PANTHER" id="PTHR46847:SF1">
    <property type="entry name" value="D-ALLOSE-BINDING PERIPLASMIC PROTEIN-RELATED"/>
    <property type="match status" value="1"/>
</dbReference>
<dbReference type="SUPFAM" id="SSF53822">
    <property type="entry name" value="Periplasmic binding protein-like I"/>
    <property type="match status" value="1"/>
</dbReference>
<gene>
    <name evidence="6" type="ORF">C41B8_14600</name>
</gene>
<evidence type="ECO:0000256" key="3">
    <source>
        <dbReference type="ARBA" id="ARBA00022729"/>
    </source>
</evidence>
<dbReference type="InterPro" id="IPR025997">
    <property type="entry name" value="SBP_2_dom"/>
</dbReference>
<proteinExistence type="inferred from homology"/>
<dbReference type="RefSeq" id="WP_198025224.1">
    <property type="nucleotide sequence ID" value="NZ_APNK01000028.1"/>
</dbReference>
<keyword evidence="3 4" id="KW-0732">Signal</keyword>
<accession>A0A084IIE8</accession>
<comment type="similarity">
    <text evidence="2">Belongs to the bacterial solute-binding protein 2 family.</text>
</comment>
<dbReference type="Proteomes" id="UP000028302">
    <property type="component" value="Unassembled WGS sequence"/>
</dbReference>
<dbReference type="AlphaFoldDB" id="A0A084IIE8"/>
<organism evidence="6 7">
    <name type="scientific">Salinisphaera hydrothermalis (strain C41B8)</name>
    <dbReference type="NCBI Taxonomy" id="1304275"/>
    <lineage>
        <taxon>Bacteria</taxon>
        <taxon>Pseudomonadati</taxon>
        <taxon>Pseudomonadota</taxon>
        <taxon>Gammaproteobacteria</taxon>
        <taxon>Salinisphaerales</taxon>
        <taxon>Salinisphaeraceae</taxon>
        <taxon>Salinisphaera</taxon>
    </lineage>
</organism>
<dbReference type="GO" id="GO:0030246">
    <property type="term" value="F:carbohydrate binding"/>
    <property type="evidence" value="ECO:0007669"/>
    <property type="project" value="UniProtKB-ARBA"/>
</dbReference>
<dbReference type="InterPro" id="IPR028082">
    <property type="entry name" value="Peripla_BP_I"/>
</dbReference>
<reference evidence="6 7" key="1">
    <citation type="submission" date="2013-03" db="EMBL/GenBank/DDBJ databases">
        <title>Salinisphaera hydrothermalis C41B8 Genome Sequencing.</title>
        <authorList>
            <person name="Li C."/>
            <person name="Lai Q."/>
            <person name="Shao Z."/>
        </authorList>
    </citation>
    <scope>NUCLEOTIDE SEQUENCE [LARGE SCALE GENOMIC DNA]</scope>
    <source>
        <strain evidence="6 7">C41B8</strain>
    </source>
</reference>
<dbReference type="GO" id="GO:0055085">
    <property type="term" value="P:transmembrane transport"/>
    <property type="evidence" value="ECO:0007669"/>
    <property type="project" value="UniProtKB-ARBA"/>
</dbReference>
<comment type="caution">
    <text evidence="6">The sequence shown here is derived from an EMBL/GenBank/DDBJ whole genome shotgun (WGS) entry which is preliminary data.</text>
</comment>
<dbReference type="Pfam" id="PF13407">
    <property type="entry name" value="Peripla_BP_4"/>
    <property type="match status" value="1"/>
</dbReference>
<dbReference type="Gene3D" id="3.40.50.2300">
    <property type="match status" value="2"/>
</dbReference>
<comment type="subcellular location">
    <subcellularLocation>
        <location evidence="1">Cell envelope</location>
    </subcellularLocation>
</comment>
<evidence type="ECO:0000256" key="2">
    <source>
        <dbReference type="ARBA" id="ARBA00007639"/>
    </source>
</evidence>
<feature type="chain" id="PRO_5001776500" evidence="4">
    <location>
        <begin position="28"/>
        <end position="333"/>
    </location>
</feature>
<dbReference type="CDD" id="cd06320">
    <property type="entry name" value="PBP1_allose_binding"/>
    <property type="match status" value="1"/>
</dbReference>
<sequence>MKPSNVLRTVAVAATAVGVLAAGAASAAPDQANVAIVVRDFSNPYWQALRDGAIAEGKKLGIPVTVQAGNNETDTVGENNKISTMASQPYNCYGVVPVNGTNVITPLLPISKRGTPIINLDTALDAKAVKQSGLKITSFIGSDNSEAGRIAAHHMLKALDGKGEVAILEGIPGEQNGINRETAFRNTVKGKLDIVQATPADYERNKALTKTEAMLRAHPNIKGIFAANDMMGLGAARAVLNAGKTKQITVVSIDGVTEAIKSVKNGSLSATISQYPYAEGEMAVQACQKLVQGKQVPAHITSPIKLITQDNADQALKAFPKPFFSFNDPFGQP</sequence>
<evidence type="ECO:0000256" key="4">
    <source>
        <dbReference type="SAM" id="SignalP"/>
    </source>
</evidence>
<protein>
    <submittedName>
        <fullName evidence="6">D-ribose-binding protein</fullName>
    </submittedName>
</protein>
<dbReference type="EMBL" id="APNK01000028">
    <property type="protein sequence ID" value="KEZ76482.1"/>
    <property type="molecule type" value="Genomic_DNA"/>
</dbReference>
<feature type="domain" description="Periplasmic binding protein" evidence="5">
    <location>
        <begin position="34"/>
        <end position="295"/>
    </location>
</feature>
<dbReference type="GO" id="GO:0030313">
    <property type="term" value="C:cell envelope"/>
    <property type="evidence" value="ECO:0007669"/>
    <property type="project" value="UniProtKB-SubCell"/>
</dbReference>